<feature type="region of interest" description="Disordered" evidence="3">
    <location>
        <begin position="486"/>
        <end position="522"/>
    </location>
</feature>
<feature type="compositionally biased region" description="Low complexity" evidence="3">
    <location>
        <begin position="879"/>
        <end position="904"/>
    </location>
</feature>
<gene>
    <name evidence="4" type="ORF">BGZ70_010324</name>
</gene>
<evidence type="ECO:0000256" key="3">
    <source>
        <dbReference type="SAM" id="MobiDB-lite"/>
    </source>
</evidence>
<keyword evidence="1" id="KW-0433">Leucine-rich repeat</keyword>
<name>A0A9P6J1F0_MORAP</name>
<dbReference type="Pfam" id="PF13855">
    <property type="entry name" value="LRR_8"/>
    <property type="match status" value="3"/>
</dbReference>
<proteinExistence type="predicted"/>
<organism evidence="4 5">
    <name type="scientific">Mortierella alpina</name>
    <name type="common">Oleaginous fungus</name>
    <name type="synonym">Mortierella renispora</name>
    <dbReference type="NCBI Taxonomy" id="64518"/>
    <lineage>
        <taxon>Eukaryota</taxon>
        <taxon>Fungi</taxon>
        <taxon>Fungi incertae sedis</taxon>
        <taxon>Mucoromycota</taxon>
        <taxon>Mortierellomycotina</taxon>
        <taxon>Mortierellomycetes</taxon>
        <taxon>Mortierellales</taxon>
        <taxon>Mortierellaceae</taxon>
        <taxon>Mortierella</taxon>
    </lineage>
</organism>
<evidence type="ECO:0000256" key="2">
    <source>
        <dbReference type="ARBA" id="ARBA00022737"/>
    </source>
</evidence>
<dbReference type="PRINTS" id="PR00019">
    <property type="entry name" value="LEURICHRPT"/>
</dbReference>
<evidence type="ECO:0000313" key="5">
    <source>
        <dbReference type="Proteomes" id="UP000738359"/>
    </source>
</evidence>
<dbReference type="InterPro" id="IPR050216">
    <property type="entry name" value="LRR_domain-containing"/>
</dbReference>
<dbReference type="AlphaFoldDB" id="A0A9P6J1F0"/>
<evidence type="ECO:0008006" key="6">
    <source>
        <dbReference type="Google" id="ProtNLM"/>
    </source>
</evidence>
<feature type="region of interest" description="Disordered" evidence="3">
    <location>
        <begin position="1"/>
        <end position="36"/>
    </location>
</feature>
<dbReference type="SMART" id="SM00369">
    <property type="entry name" value="LRR_TYP"/>
    <property type="match status" value="7"/>
</dbReference>
<dbReference type="InterPro" id="IPR032675">
    <property type="entry name" value="LRR_dom_sf"/>
</dbReference>
<dbReference type="InterPro" id="IPR003591">
    <property type="entry name" value="Leu-rich_rpt_typical-subtyp"/>
</dbReference>
<feature type="compositionally biased region" description="Low complexity" evidence="3">
    <location>
        <begin position="486"/>
        <end position="503"/>
    </location>
</feature>
<feature type="region of interest" description="Disordered" evidence="3">
    <location>
        <begin position="787"/>
        <end position="855"/>
    </location>
</feature>
<accession>A0A9P6J1F0</accession>
<feature type="compositionally biased region" description="Low complexity" evidence="3">
    <location>
        <begin position="844"/>
        <end position="853"/>
    </location>
</feature>
<comment type="caution">
    <text evidence="4">The sequence shown here is derived from an EMBL/GenBank/DDBJ whole genome shotgun (WGS) entry which is preliminary data.</text>
</comment>
<evidence type="ECO:0000313" key="4">
    <source>
        <dbReference type="EMBL" id="KAF9955193.1"/>
    </source>
</evidence>
<dbReference type="PROSITE" id="PS51450">
    <property type="entry name" value="LRR"/>
    <property type="match status" value="4"/>
</dbReference>
<protein>
    <recommendedName>
        <fullName evidence="6">L domain-like protein</fullName>
    </recommendedName>
</protein>
<feature type="compositionally biased region" description="Pro residues" evidence="3">
    <location>
        <begin position="59"/>
        <end position="69"/>
    </location>
</feature>
<dbReference type="SUPFAM" id="SSF52058">
    <property type="entry name" value="L domain-like"/>
    <property type="match status" value="1"/>
</dbReference>
<feature type="compositionally biased region" description="Low complexity" evidence="3">
    <location>
        <begin position="70"/>
        <end position="103"/>
    </location>
</feature>
<dbReference type="GO" id="GO:0005737">
    <property type="term" value="C:cytoplasm"/>
    <property type="evidence" value="ECO:0007669"/>
    <property type="project" value="TreeGrafter"/>
</dbReference>
<dbReference type="OrthoDB" id="660555at2759"/>
<keyword evidence="5" id="KW-1185">Reference proteome</keyword>
<feature type="region of interest" description="Disordered" evidence="3">
    <location>
        <begin position="879"/>
        <end position="906"/>
    </location>
</feature>
<reference evidence="4" key="1">
    <citation type="journal article" date="2020" name="Fungal Divers.">
        <title>Resolving the Mortierellaceae phylogeny through synthesis of multi-gene phylogenetics and phylogenomics.</title>
        <authorList>
            <person name="Vandepol N."/>
            <person name="Liber J."/>
            <person name="Desiro A."/>
            <person name="Na H."/>
            <person name="Kennedy M."/>
            <person name="Barry K."/>
            <person name="Grigoriev I.V."/>
            <person name="Miller A.N."/>
            <person name="O'Donnell K."/>
            <person name="Stajich J.E."/>
            <person name="Bonito G."/>
        </authorList>
    </citation>
    <scope>NUCLEOTIDE SEQUENCE</scope>
    <source>
        <strain evidence="4">CK1249</strain>
    </source>
</reference>
<feature type="compositionally biased region" description="Low complexity" evidence="3">
    <location>
        <begin position="10"/>
        <end position="36"/>
    </location>
</feature>
<dbReference type="SMART" id="SM00364">
    <property type="entry name" value="LRR_BAC"/>
    <property type="match status" value="5"/>
</dbReference>
<dbReference type="Proteomes" id="UP000738359">
    <property type="component" value="Unassembled WGS sequence"/>
</dbReference>
<keyword evidence="2" id="KW-0677">Repeat</keyword>
<dbReference type="InterPro" id="IPR001611">
    <property type="entry name" value="Leu-rich_rpt"/>
</dbReference>
<sequence length="948" mass="102209">MHVPKRTPPHTFLSSTSSSTDTIHNTSSTSHTSHTTKMLADTFSDRLHLDINANSDSPSSPPPPPPPAPHSSKSPLPLMRPGSPSRRSSASASFSSSLMAKPSPMFNTGVKAGGDGLMDIESCIDNPILAPLGRHVNKRRSSRRVDKDHIDINVVGPSSPATFIQQQEREAHAPVTSLILRRRRLDCEQLERYLQNLQPTLDPHTLLILQSPLLHLTELDLSRNRLSTLPANITSLVPSLIYLNLSHNQFSEIPLELCRLTRLQVLIMSQNRIEGPVPLQICSSLTQLKTLRLCANQITSLPHTLARLDKLESLSMGSVYGGNLLTTFPARCIQFMSALRELDLSHNKLCFLPTDIGHPQSHLRQLVASDNKLEAIPRSIGQCRELRSLNLGRNQLTSLPTEIADLKQLDTLDLSENLLCVIPGDVADFLTKTTLLLTGNPFTRGYCDASRNPRSEIGGLGINYPADDDRYAAVLRSLSRRAILNSAATSSSSSSHTATLSSLQGGRESPRMSAAAGEHGYEMDQDERLDYHLYYTRHALSSRPPSRAESVSSLNENGGSASDYGSAYGGSWADPHGGATGASTPRVNVEAVISDIDSFFDHLPSLPSRSNTTTTTTTAISSASTILEPSIFEGTSFSAPSTPVMATPSPEVQSPQEAQSYSVVTSHYHNNHIPESSSIMPSTNPRNGLVLPTTTSSPVFFPSLLELAARAVLHRGQPLPLEYMPEQVVDYLQPGARPCGLCRRPYVKEWVSSVRVKSYLGHPAVARRVRFCSAACWKTAGEQLEAEEEAATARGAGAMTSPSTPSLTPGARTGHLPPVLTMPESSRGSRRRSMSMNQDEEPESPLSSLLPSPVSQGMRVCKGGQTYWPVIGRQRRVASSSSLGGGLTRSLSSASSTSASSSPSHLAPVTLVTHTVDESGSITETTSTSKRETNVCSGGCLGGGVCEW</sequence>
<dbReference type="PANTHER" id="PTHR48051:SF1">
    <property type="entry name" value="RAS SUPPRESSOR PROTEIN 1"/>
    <property type="match status" value="1"/>
</dbReference>
<dbReference type="Gene3D" id="3.80.10.10">
    <property type="entry name" value="Ribonuclease Inhibitor"/>
    <property type="match status" value="2"/>
</dbReference>
<dbReference type="EMBL" id="JAAAHY010000920">
    <property type="protein sequence ID" value="KAF9955193.1"/>
    <property type="molecule type" value="Genomic_DNA"/>
</dbReference>
<evidence type="ECO:0000256" key="1">
    <source>
        <dbReference type="ARBA" id="ARBA00022614"/>
    </source>
</evidence>
<feature type="region of interest" description="Disordered" evidence="3">
    <location>
        <begin position="50"/>
        <end position="103"/>
    </location>
</feature>
<dbReference type="PANTHER" id="PTHR48051">
    <property type="match status" value="1"/>
</dbReference>